<keyword evidence="7" id="KW-1185">Reference proteome</keyword>
<accession>A0ABR1DXG9</accession>
<evidence type="ECO:0000313" key="7">
    <source>
        <dbReference type="Proteomes" id="UP001303046"/>
    </source>
</evidence>
<name>A0ABR1DXG9_NECAM</name>
<protein>
    <recommendedName>
        <fullName evidence="3">Galactose mutarotase</fullName>
    </recommendedName>
    <alternativeName>
        <fullName evidence="4">Aldose 1-epimerase</fullName>
    </alternativeName>
</protein>
<dbReference type="Pfam" id="PF01263">
    <property type="entry name" value="Aldose_epim"/>
    <property type="match status" value="1"/>
</dbReference>
<dbReference type="PANTHER" id="PTHR10091:SF0">
    <property type="entry name" value="GALACTOSE MUTAROTASE"/>
    <property type="match status" value="1"/>
</dbReference>
<dbReference type="PROSITE" id="PS00545">
    <property type="entry name" value="ALDOSE_1_EPIMERASE"/>
    <property type="match status" value="1"/>
</dbReference>
<evidence type="ECO:0000256" key="3">
    <source>
        <dbReference type="ARBA" id="ARBA00021023"/>
    </source>
</evidence>
<evidence type="ECO:0000256" key="4">
    <source>
        <dbReference type="ARBA" id="ARBA00032729"/>
    </source>
</evidence>
<evidence type="ECO:0000256" key="2">
    <source>
        <dbReference type="ARBA" id="ARBA00004947"/>
    </source>
</evidence>
<organism evidence="6 7">
    <name type="scientific">Necator americanus</name>
    <name type="common">Human hookworm</name>
    <dbReference type="NCBI Taxonomy" id="51031"/>
    <lineage>
        <taxon>Eukaryota</taxon>
        <taxon>Metazoa</taxon>
        <taxon>Ecdysozoa</taxon>
        <taxon>Nematoda</taxon>
        <taxon>Chromadorea</taxon>
        <taxon>Rhabditida</taxon>
        <taxon>Rhabditina</taxon>
        <taxon>Rhabditomorpha</taxon>
        <taxon>Strongyloidea</taxon>
        <taxon>Ancylostomatidae</taxon>
        <taxon>Bunostominae</taxon>
        <taxon>Necator</taxon>
    </lineage>
</organism>
<dbReference type="Proteomes" id="UP001303046">
    <property type="component" value="Unassembled WGS sequence"/>
</dbReference>
<comment type="caution">
    <text evidence="6">The sequence shown here is derived from an EMBL/GenBank/DDBJ whole genome shotgun (WGS) entry which is preliminary data.</text>
</comment>
<dbReference type="InterPro" id="IPR014718">
    <property type="entry name" value="GH-type_carb-bd"/>
</dbReference>
<dbReference type="InterPro" id="IPR018052">
    <property type="entry name" value="Ald1_epimerase_CS"/>
</dbReference>
<dbReference type="Gene3D" id="2.70.98.10">
    <property type="match status" value="1"/>
</dbReference>
<dbReference type="SUPFAM" id="SSF74650">
    <property type="entry name" value="Galactose mutarotase-like"/>
    <property type="match status" value="1"/>
</dbReference>
<evidence type="ECO:0000256" key="5">
    <source>
        <dbReference type="ARBA" id="ARBA00045743"/>
    </source>
</evidence>
<dbReference type="PANTHER" id="PTHR10091">
    <property type="entry name" value="ALDOSE-1-EPIMERASE"/>
    <property type="match status" value="1"/>
</dbReference>
<comment type="catalytic activity">
    <reaction evidence="1">
        <text>alpha-D-galactose = beta-D-galactose</text>
        <dbReference type="Rhea" id="RHEA:28675"/>
        <dbReference type="ChEBI" id="CHEBI:27667"/>
        <dbReference type="ChEBI" id="CHEBI:28061"/>
        <dbReference type="EC" id="5.1.3.3"/>
    </reaction>
    <physiologicalReaction direction="right-to-left" evidence="1">
        <dbReference type="Rhea" id="RHEA:28677"/>
    </physiologicalReaction>
</comment>
<dbReference type="EMBL" id="JAVFWL010000005">
    <property type="protein sequence ID" value="KAK6754591.1"/>
    <property type="molecule type" value="Genomic_DNA"/>
</dbReference>
<comment type="function">
    <text evidence="5">Mutarotase that catalyzes the interconversion of beta-D-galactose and alpha-D-galactose during galactose metabolism. Beta-D-galactose is metabolized in the liver into glucose 1-phosphate, the primary metabolic fuel, by the action of four enzymes that constitute the Leloir pathway: GALM, GALK1 (galactokinase), GALT (galactose-1-phosphate uridylyltransferase) and GALE (UDP-galactose-4'-epimerase). Involved in the maintenance of the equilibrium between the beta- and alpha-anomers of galactose, therefore ensuring a sufficient supply of the alpha-anomer for GALK1. Also active on D-glucose although shows a preference for galactose over glucose.</text>
</comment>
<dbReference type="InterPro" id="IPR011013">
    <property type="entry name" value="Gal_mutarotase_sf_dom"/>
</dbReference>
<dbReference type="InterPro" id="IPR008183">
    <property type="entry name" value="Aldose_1/G6P_1-epimerase"/>
</dbReference>
<proteinExistence type="predicted"/>
<sequence>MSFLKIAAHSSPSLLSSSSTHAAPTAPFIEISSTSGLTAQFIPLGATLTSLFVKDRYSNPVDVVLGFSDVKDYKKDTAYIGRTVGRICNRVGNGRFTFDGKQYELPINCPPHNLHSGPQGIALKEWEVVRQTPTSVTFRMWTDEEKDGLPGDAKIDVTYTVNDRNQLVIEHGATCTAPGVLNLTNHSYWNLDGRETVKDHLLHFHANMYLPTDENNYPTGDILPVQGTKFDFNEQKNLRSLCDADGNIDIDNDIVVSTEGQPMRILSPGHLSLAPTLDIQLRDGNTRYVCQLYVQCRNKRMTRFSLGNLCPLCSSP</sequence>
<evidence type="ECO:0000313" key="6">
    <source>
        <dbReference type="EMBL" id="KAK6754591.1"/>
    </source>
</evidence>
<evidence type="ECO:0000256" key="1">
    <source>
        <dbReference type="ARBA" id="ARBA00001712"/>
    </source>
</evidence>
<reference evidence="6 7" key="1">
    <citation type="submission" date="2023-08" db="EMBL/GenBank/DDBJ databases">
        <title>A Necator americanus chromosomal reference genome.</title>
        <authorList>
            <person name="Ilik V."/>
            <person name="Petrzelkova K.J."/>
            <person name="Pardy F."/>
            <person name="Fuh T."/>
            <person name="Niatou-Singa F.S."/>
            <person name="Gouil Q."/>
            <person name="Baker L."/>
            <person name="Ritchie M.E."/>
            <person name="Jex A.R."/>
            <person name="Gazzola D."/>
            <person name="Li H."/>
            <person name="Toshio Fujiwara R."/>
            <person name="Zhan B."/>
            <person name="Aroian R.V."/>
            <person name="Pafco B."/>
            <person name="Schwarz E.M."/>
        </authorList>
    </citation>
    <scope>NUCLEOTIDE SEQUENCE [LARGE SCALE GENOMIC DNA]</scope>
    <source>
        <strain evidence="6 7">Aroian</strain>
        <tissue evidence="6">Whole animal</tissue>
    </source>
</reference>
<gene>
    <name evidence="6" type="primary">Necator_chrV.g18324</name>
    <name evidence="6" type="ORF">RB195_013533</name>
</gene>
<comment type="pathway">
    <text evidence="2">Carbohydrate metabolism; galactose metabolism.</text>
</comment>